<dbReference type="GO" id="GO:0071555">
    <property type="term" value="P:cell wall organization"/>
    <property type="evidence" value="ECO:0007669"/>
    <property type="project" value="UniProtKB-KW"/>
</dbReference>
<keyword evidence="6 10" id="KW-0573">Peptidoglycan synthesis</keyword>
<reference evidence="14" key="1">
    <citation type="submission" date="2018-03" db="EMBL/GenBank/DDBJ databases">
        <authorList>
            <person name="Zecchin S."/>
        </authorList>
    </citation>
    <scope>NUCLEOTIDE SEQUENCE [LARGE SCALE GENOMIC DNA]</scope>
</reference>
<feature type="binding site" evidence="10">
    <location>
        <position position="295"/>
    </location>
    <ligand>
        <name>UDP-N-acetyl-alpha-D-glucosamine</name>
        <dbReference type="ChEBI" id="CHEBI:57705"/>
    </ligand>
</feature>
<keyword evidence="4 10" id="KW-0808">Transferase</keyword>
<keyword evidence="3 10" id="KW-0328">Glycosyltransferase</keyword>
<dbReference type="GO" id="GO:0009252">
    <property type="term" value="P:peptidoglycan biosynthetic process"/>
    <property type="evidence" value="ECO:0007669"/>
    <property type="project" value="UniProtKB-UniRule"/>
</dbReference>
<feature type="binding site" evidence="10">
    <location>
        <position position="195"/>
    </location>
    <ligand>
        <name>UDP-N-acetyl-alpha-D-glucosamine</name>
        <dbReference type="ChEBI" id="CHEBI:57705"/>
    </ligand>
</feature>
<dbReference type="PANTHER" id="PTHR21015">
    <property type="entry name" value="UDP-N-ACETYLGLUCOSAMINE--N-ACETYLMURAMYL-(PENTAPEPTIDE) PYROPHOSPHORYL-UNDECAPRENOL N-ACETYLGLUCOSAMINE TRANSFERASE 1"/>
    <property type="match status" value="1"/>
</dbReference>
<comment type="subcellular location">
    <subcellularLocation>
        <location evidence="10">Cell membrane</location>
        <topology evidence="10">Peripheral membrane protein</topology>
        <orientation evidence="10">Cytoplasmic side</orientation>
    </subcellularLocation>
</comment>
<sequence>MKVVIAGGGTGGHLFPGLAIAEEFKKRDGDSEVIFVGTENGIEAKIIPREGYPIKFIRSEGIVGKSLFKMIKATAELVLSAIDSSRILKVLSPDIVIGVGGYSSGAIVLLAGLRSIPTMIHEQNSVPGLTNRILGKVVKRVCVTYYESVSSFPMGKTFLTGNPIRGKILKGEKEASYRLFSLLDDMFTVFIFGGSSGARSINRAMVDALNYLTDLRDKIQFLHQTGERDFEGIREAYRKAGAKGTVAPFIYQMAEAYAVADVVVSRAGATTLAEITALGKPAILVPYPYAAGRHQEFNALKLREMGAAFMIRDDEMRGENLAKNIRELYENEALRAEMQRSSQGLGRPDAGSKVVDIAMSLIKNGRRKT</sequence>
<feature type="domain" description="Glycosyltransferase family 28 N-terminal" evidence="11">
    <location>
        <begin position="3"/>
        <end position="142"/>
    </location>
</feature>
<dbReference type="GO" id="GO:0005975">
    <property type="term" value="P:carbohydrate metabolic process"/>
    <property type="evidence" value="ECO:0007669"/>
    <property type="project" value="InterPro"/>
</dbReference>
<dbReference type="InterPro" id="IPR006009">
    <property type="entry name" value="GlcNAc_MurG"/>
</dbReference>
<keyword evidence="14" id="KW-1185">Reference proteome</keyword>
<dbReference type="PANTHER" id="PTHR21015:SF22">
    <property type="entry name" value="GLYCOSYLTRANSFERASE"/>
    <property type="match status" value="1"/>
</dbReference>
<evidence type="ECO:0000259" key="11">
    <source>
        <dbReference type="Pfam" id="PF03033"/>
    </source>
</evidence>
<dbReference type="InterPro" id="IPR004276">
    <property type="entry name" value="GlycoTrans_28_N"/>
</dbReference>
<dbReference type="SUPFAM" id="SSF53756">
    <property type="entry name" value="UDP-Glycosyltransferase/glycogen phosphorylase"/>
    <property type="match status" value="1"/>
</dbReference>
<dbReference type="GO" id="GO:0051991">
    <property type="term" value="F:UDP-N-acetyl-D-glucosamine:N-acetylmuramoyl-L-alanyl-D-glutamyl-meso-2,6-diaminopimelyl-D-alanyl-D-alanine-diphosphoundecaprenol 4-beta-N-acetylglucosaminlytransferase activity"/>
    <property type="evidence" value="ECO:0007669"/>
    <property type="project" value="RHEA"/>
</dbReference>
<name>A0A2U3QJI3_9BACT</name>
<evidence type="ECO:0000313" key="13">
    <source>
        <dbReference type="EMBL" id="SPQ01525.1"/>
    </source>
</evidence>
<gene>
    <name evidence="10 13" type="primary">murG</name>
    <name evidence="13" type="ORF">NBG4_590018</name>
</gene>
<evidence type="ECO:0000256" key="4">
    <source>
        <dbReference type="ARBA" id="ARBA00022679"/>
    </source>
</evidence>
<comment type="catalytic activity">
    <reaction evidence="10">
        <text>di-trans,octa-cis-undecaprenyl diphospho-N-acetyl-alpha-D-muramoyl-L-alanyl-D-glutamyl-meso-2,6-diaminopimeloyl-D-alanyl-D-alanine + UDP-N-acetyl-alpha-D-glucosamine = di-trans,octa-cis-undecaprenyl diphospho-[N-acetyl-alpha-D-glucosaminyl-(1-&gt;4)]-N-acetyl-alpha-D-muramoyl-L-alanyl-D-glutamyl-meso-2,6-diaminopimeloyl-D-alanyl-D-alanine + UDP + H(+)</text>
        <dbReference type="Rhea" id="RHEA:31227"/>
        <dbReference type="ChEBI" id="CHEBI:15378"/>
        <dbReference type="ChEBI" id="CHEBI:57705"/>
        <dbReference type="ChEBI" id="CHEBI:58223"/>
        <dbReference type="ChEBI" id="CHEBI:61387"/>
        <dbReference type="ChEBI" id="CHEBI:61388"/>
        <dbReference type="EC" id="2.4.1.227"/>
    </reaction>
</comment>
<feature type="binding site" evidence="10">
    <location>
        <begin position="10"/>
        <end position="12"/>
    </location>
    <ligand>
        <name>UDP-N-acetyl-alpha-D-glucosamine</name>
        <dbReference type="ChEBI" id="CHEBI:57705"/>
    </ligand>
</feature>
<keyword evidence="7 10" id="KW-0472">Membrane</keyword>
<dbReference type="GO" id="GO:0005886">
    <property type="term" value="C:plasma membrane"/>
    <property type="evidence" value="ECO:0007669"/>
    <property type="project" value="UniProtKB-SubCell"/>
</dbReference>
<keyword evidence="9 10" id="KW-0961">Cell wall biogenesis/degradation</keyword>
<evidence type="ECO:0000256" key="6">
    <source>
        <dbReference type="ARBA" id="ARBA00022984"/>
    </source>
</evidence>
<comment type="pathway">
    <text evidence="10">Cell wall biogenesis; peptidoglycan biosynthesis.</text>
</comment>
<dbReference type="GO" id="GO:0051301">
    <property type="term" value="P:cell division"/>
    <property type="evidence" value="ECO:0007669"/>
    <property type="project" value="UniProtKB-KW"/>
</dbReference>
<evidence type="ECO:0000256" key="10">
    <source>
        <dbReference type="HAMAP-Rule" id="MF_00033"/>
    </source>
</evidence>
<evidence type="ECO:0000256" key="5">
    <source>
        <dbReference type="ARBA" id="ARBA00022960"/>
    </source>
</evidence>
<proteinExistence type="inferred from homology"/>
<evidence type="ECO:0000313" key="14">
    <source>
        <dbReference type="Proteomes" id="UP000245125"/>
    </source>
</evidence>
<evidence type="ECO:0000259" key="12">
    <source>
        <dbReference type="Pfam" id="PF04101"/>
    </source>
</evidence>
<dbReference type="EC" id="2.4.1.227" evidence="10"/>
<dbReference type="HAMAP" id="MF_00033">
    <property type="entry name" value="MurG"/>
    <property type="match status" value="1"/>
</dbReference>
<evidence type="ECO:0000256" key="8">
    <source>
        <dbReference type="ARBA" id="ARBA00023306"/>
    </source>
</evidence>
<keyword evidence="1 10" id="KW-1003">Cell membrane</keyword>
<keyword evidence="2 10" id="KW-0132">Cell division</keyword>
<dbReference type="UniPathway" id="UPA00219"/>
<dbReference type="Proteomes" id="UP000245125">
    <property type="component" value="Unassembled WGS sequence"/>
</dbReference>
<organism evidence="13 14">
    <name type="scientific">Candidatus Sulfobium mesophilum</name>
    <dbReference type="NCBI Taxonomy" id="2016548"/>
    <lineage>
        <taxon>Bacteria</taxon>
        <taxon>Pseudomonadati</taxon>
        <taxon>Nitrospirota</taxon>
        <taxon>Nitrospiria</taxon>
        <taxon>Nitrospirales</taxon>
        <taxon>Nitrospiraceae</taxon>
        <taxon>Candidatus Sulfobium</taxon>
    </lineage>
</organism>
<feature type="binding site" evidence="10">
    <location>
        <position position="124"/>
    </location>
    <ligand>
        <name>UDP-N-acetyl-alpha-D-glucosamine</name>
        <dbReference type="ChEBI" id="CHEBI:57705"/>
    </ligand>
</feature>
<dbReference type="Pfam" id="PF03033">
    <property type="entry name" value="Glyco_transf_28"/>
    <property type="match status" value="1"/>
</dbReference>
<dbReference type="GO" id="GO:0008360">
    <property type="term" value="P:regulation of cell shape"/>
    <property type="evidence" value="ECO:0007669"/>
    <property type="project" value="UniProtKB-KW"/>
</dbReference>
<feature type="binding site" evidence="10">
    <location>
        <position position="165"/>
    </location>
    <ligand>
        <name>UDP-N-acetyl-alpha-D-glucosamine</name>
        <dbReference type="ChEBI" id="CHEBI:57705"/>
    </ligand>
</feature>
<protein>
    <recommendedName>
        <fullName evidence="10">UDP-N-acetylglucosamine--N-acetylmuramyl-(pentapeptide) pyrophosphoryl-undecaprenol N-acetylglucosamine transferase</fullName>
        <ecNumber evidence="10">2.4.1.227</ecNumber>
    </recommendedName>
    <alternativeName>
        <fullName evidence="10">Undecaprenyl-PP-MurNAc-pentapeptide-UDPGlcNAc GlcNAc transferase</fullName>
    </alternativeName>
</protein>
<comment type="caution">
    <text evidence="10">Lacks conserved residue(s) required for the propagation of feature annotation.</text>
</comment>
<dbReference type="NCBIfam" id="TIGR01133">
    <property type="entry name" value="murG"/>
    <property type="match status" value="1"/>
</dbReference>
<comment type="function">
    <text evidence="10">Cell wall formation. Catalyzes the transfer of a GlcNAc subunit on undecaprenyl-pyrophosphoryl-MurNAc-pentapeptide (lipid intermediate I) to form undecaprenyl-pyrophosphoryl-MurNAc-(pentapeptide)GlcNAc (lipid intermediate II).</text>
</comment>
<dbReference type="OrthoDB" id="9808936at2"/>
<dbReference type="AlphaFoldDB" id="A0A2U3QJI3"/>
<dbReference type="InterPro" id="IPR007235">
    <property type="entry name" value="Glyco_trans_28_C"/>
</dbReference>
<evidence type="ECO:0000256" key="2">
    <source>
        <dbReference type="ARBA" id="ARBA00022618"/>
    </source>
</evidence>
<evidence type="ECO:0000256" key="9">
    <source>
        <dbReference type="ARBA" id="ARBA00023316"/>
    </source>
</evidence>
<dbReference type="CDD" id="cd03785">
    <property type="entry name" value="GT28_MurG"/>
    <property type="match status" value="1"/>
</dbReference>
<keyword evidence="5 10" id="KW-0133">Cell shape</keyword>
<feature type="domain" description="Glycosyl transferase family 28 C-terminal" evidence="12">
    <location>
        <begin position="188"/>
        <end position="350"/>
    </location>
</feature>
<accession>A0A2U3QJI3</accession>
<dbReference type="Pfam" id="PF04101">
    <property type="entry name" value="Glyco_tran_28_C"/>
    <property type="match status" value="1"/>
</dbReference>
<dbReference type="EMBL" id="OUUY01000107">
    <property type="protein sequence ID" value="SPQ01525.1"/>
    <property type="molecule type" value="Genomic_DNA"/>
</dbReference>
<evidence type="ECO:0000256" key="3">
    <source>
        <dbReference type="ARBA" id="ARBA00022676"/>
    </source>
</evidence>
<comment type="similarity">
    <text evidence="10">Belongs to the glycosyltransferase 28 family. MurG subfamily.</text>
</comment>
<dbReference type="GO" id="GO:0050511">
    <property type="term" value="F:undecaprenyldiphospho-muramoylpentapeptide beta-N-acetylglucosaminyltransferase activity"/>
    <property type="evidence" value="ECO:0007669"/>
    <property type="project" value="UniProtKB-UniRule"/>
</dbReference>
<evidence type="ECO:0000256" key="7">
    <source>
        <dbReference type="ARBA" id="ARBA00023136"/>
    </source>
</evidence>
<evidence type="ECO:0000256" key="1">
    <source>
        <dbReference type="ARBA" id="ARBA00022475"/>
    </source>
</evidence>
<dbReference type="Gene3D" id="3.40.50.2000">
    <property type="entry name" value="Glycogen Phosphorylase B"/>
    <property type="match status" value="2"/>
</dbReference>
<keyword evidence="8 10" id="KW-0131">Cell cycle</keyword>
<feature type="binding site" evidence="10">
    <location>
        <position position="250"/>
    </location>
    <ligand>
        <name>UDP-N-acetyl-alpha-D-glucosamine</name>
        <dbReference type="ChEBI" id="CHEBI:57705"/>
    </ligand>
</feature>